<feature type="compositionally biased region" description="Low complexity" evidence="6">
    <location>
        <begin position="972"/>
        <end position="982"/>
    </location>
</feature>
<dbReference type="PROSITE" id="PS50112">
    <property type="entry name" value="PAS"/>
    <property type="match status" value="2"/>
</dbReference>
<dbReference type="InterPro" id="IPR000014">
    <property type="entry name" value="PAS"/>
</dbReference>
<comment type="caution">
    <text evidence="9">The sequence shown here is derived from an EMBL/GenBank/DDBJ whole genome shotgun (WGS) entry which is preliminary data.</text>
</comment>
<protein>
    <submittedName>
        <fullName evidence="9">Uncharacterized protein</fullName>
    </submittedName>
</protein>
<dbReference type="GO" id="GO:0071456">
    <property type="term" value="P:cellular response to hypoxia"/>
    <property type="evidence" value="ECO:0007669"/>
    <property type="project" value="TreeGrafter"/>
</dbReference>
<evidence type="ECO:0000256" key="6">
    <source>
        <dbReference type="SAM" id="MobiDB-lite"/>
    </source>
</evidence>
<feature type="region of interest" description="Disordered" evidence="6">
    <location>
        <begin position="650"/>
        <end position="711"/>
    </location>
</feature>
<dbReference type="SUPFAM" id="SSF47459">
    <property type="entry name" value="HLH, helix-loop-helix DNA-binding domain"/>
    <property type="match status" value="1"/>
</dbReference>
<dbReference type="EMBL" id="JAPWDV010000003">
    <property type="protein sequence ID" value="KAJ6218086.1"/>
    <property type="molecule type" value="Genomic_DNA"/>
</dbReference>
<dbReference type="Pfam" id="PF23171">
    <property type="entry name" value="bHLH_HIF1A"/>
    <property type="match status" value="1"/>
</dbReference>
<proteinExistence type="predicted"/>
<feature type="compositionally biased region" description="Low complexity" evidence="6">
    <location>
        <begin position="1010"/>
        <end position="1029"/>
    </location>
</feature>
<evidence type="ECO:0000259" key="8">
    <source>
        <dbReference type="PROSITE" id="PS50888"/>
    </source>
</evidence>
<dbReference type="GO" id="GO:0000981">
    <property type="term" value="F:DNA-binding transcription factor activity, RNA polymerase II-specific"/>
    <property type="evidence" value="ECO:0007669"/>
    <property type="project" value="TreeGrafter"/>
</dbReference>
<dbReference type="PROSITE" id="PS50888">
    <property type="entry name" value="BHLH"/>
    <property type="match status" value="1"/>
</dbReference>
<dbReference type="NCBIfam" id="TIGR00229">
    <property type="entry name" value="sensory_box"/>
    <property type="match status" value="1"/>
</dbReference>
<name>A0A9Q0M2M7_BLOTA</name>
<feature type="compositionally biased region" description="Low complexity" evidence="6">
    <location>
        <begin position="874"/>
        <end position="884"/>
    </location>
</feature>
<sequence length="1089" mass="120627">MYCCCLHHDDDRNSEKRKEKSRKAARERRSQESKIFDEIESILPVPAKTLDSLDKASLVRVAINYLKLRSVVDPFKVPEVKNEFDFVDPPVVDALNGFVFVFSKDGDIIYLSDNVERCLGLSQIDLIGQNIYDYSHPCDHDDLKLLLEPLTNAFNASKLSQNCGKKLRRPNCPISGLADTTGPYFIRMKSTINTKGRNSNLKSANFKVIKCSGRLIDLASINPDHAQMIGENFRQYMIGIGELIQHPSRLEIPLMTDVFMSKHSPDMKFIYADESIETLFGFKSAELIGQSFYQYFDANDFMLMNDFFKTLFAKGQCDSGFFKFLVKTGGHRWISTQATVITEPNSNQPQSIILINRVISGVEHGHLITSDVQQEPAQQQQQSVPLRLSSTVQLNQPYQSVTASVIKPRSSFESFDNHLDSIPELASNFQKTILSCKDESETGQDLHQQQQQQQPSVTLCVPGGTGPSENCFSSTATVLAPKTADMESGFLMFTEDNKGMTVLTDADDLTHLAPDAGDLCVPMLTDMDFNDLNMLDDIFLNSTSFNINGSTMTDDDLLNSLENGCCFESSNVDKLDKMDMFDNLNLIDADGFQLKGCFTPLMPDNDSNSSKSSIGNNYDQQFLSNDPFLSFGTSTNDDLLSVSGSPVTPSSCSMLSDPYSSSSNSPSSGSSASSSMRMSGTTNLSGMGNNRHNHHHHHQLHFSPNSSTSSCGDDGGILSDKSLCDTTDFDGDKELDMRAPFIPIDDDFLLNDFAYSDTNMDDLFDWISNGNVSGTVDNTISNGNLNGTKKLINSNDFSNKLETKSKSSSSKTACLEALLQNDELVCSLKHNKIYNSNQLLNRTDLSSTLNSNVPSSTLIGRQSTPATLSGGVTQQQQQRQQQAQSHSLSPMKRKNSNILIYTTMNPSGEKKFKNLVLTADNIHVHGCSTPQTSTSSIVQPITLKTNGDKSTVHHFVLTKNNELIPKSSFITHNNNNNDNNNNNHHHQQQQPSFKVSSKRVLPVDIDSCRTSSSSSSSNGATNNSTTNDSRNVINKDDIYFKKPRQEPDKLTYSNSVLLNLLVNGSDLPNGYEIIHPSYQQHTKMAYLEE</sequence>
<feature type="domain" description="BHLH" evidence="8">
    <location>
        <begin position="16"/>
        <end position="69"/>
    </location>
</feature>
<dbReference type="GO" id="GO:0000977">
    <property type="term" value="F:RNA polymerase II transcription regulatory region sequence-specific DNA binding"/>
    <property type="evidence" value="ECO:0007669"/>
    <property type="project" value="TreeGrafter"/>
</dbReference>
<feature type="compositionally biased region" description="Polar residues" evidence="6">
    <location>
        <begin position="852"/>
        <end position="873"/>
    </location>
</feature>
<evidence type="ECO:0000256" key="3">
    <source>
        <dbReference type="ARBA" id="ARBA00023015"/>
    </source>
</evidence>
<dbReference type="GO" id="GO:0046983">
    <property type="term" value="F:protein dimerization activity"/>
    <property type="evidence" value="ECO:0007669"/>
    <property type="project" value="InterPro"/>
</dbReference>
<keyword evidence="3" id="KW-0805">Transcription regulation</keyword>
<dbReference type="Gene3D" id="3.30.450.20">
    <property type="entry name" value="PAS domain"/>
    <property type="match status" value="2"/>
</dbReference>
<keyword evidence="4" id="KW-0804">Transcription</keyword>
<gene>
    <name evidence="9" type="ORF">RDWZM_009243</name>
</gene>
<feature type="compositionally biased region" description="Basic residues" evidence="6">
    <location>
        <begin position="691"/>
        <end position="700"/>
    </location>
</feature>
<dbReference type="PANTHER" id="PTHR23043:SF17">
    <property type="entry name" value="PROTEIN SIMILAR"/>
    <property type="match status" value="1"/>
</dbReference>
<evidence type="ECO:0000313" key="10">
    <source>
        <dbReference type="Proteomes" id="UP001142055"/>
    </source>
</evidence>
<evidence type="ECO:0000259" key="7">
    <source>
        <dbReference type="PROSITE" id="PS50112"/>
    </source>
</evidence>
<dbReference type="PANTHER" id="PTHR23043">
    <property type="entry name" value="HYPOXIA-INDUCIBLE FACTOR 1 ALPHA"/>
    <property type="match status" value="1"/>
</dbReference>
<evidence type="ECO:0000313" key="9">
    <source>
        <dbReference type="EMBL" id="KAJ6218086.1"/>
    </source>
</evidence>
<evidence type="ECO:0000256" key="5">
    <source>
        <dbReference type="ARBA" id="ARBA00023242"/>
    </source>
</evidence>
<dbReference type="InterPro" id="IPR011598">
    <property type="entry name" value="bHLH_dom"/>
</dbReference>
<feature type="region of interest" description="Disordered" evidence="6">
    <location>
        <begin position="852"/>
        <end position="895"/>
    </location>
</feature>
<dbReference type="InterPro" id="IPR036638">
    <property type="entry name" value="HLH_DNA-bd_sf"/>
</dbReference>
<dbReference type="SUPFAM" id="SSF55785">
    <property type="entry name" value="PYP-like sensor domain (PAS domain)"/>
    <property type="match status" value="2"/>
</dbReference>
<feature type="compositionally biased region" description="Low complexity" evidence="6">
    <location>
        <begin position="650"/>
        <end position="679"/>
    </location>
</feature>
<keyword evidence="2" id="KW-0677">Repeat</keyword>
<keyword evidence="5" id="KW-0539">Nucleus</keyword>
<dbReference type="GO" id="GO:0045944">
    <property type="term" value="P:positive regulation of transcription by RNA polymerase II"/>
    <property type="evidence" value="ECO:0007669"/>
    <property type="project" value="UniProtKB-ARBA"/>
</dbReference>
<dbReference type="Pfam" id="PF00989">
    <property type="entry name" value="PAS"/>
    <property type="match status" value="1"/>
</dbReference>
<evidence type="ECO:0000256" key="1">
    <source>
        <dbReference type="ARBA" id="ARBA00004123"/>
    </source>
</evidence>
<dbReference type="GO" id="GO:0005634">
    <property type="term" value="C:nucleus"/>
    <property type="evidence" value="ECO:0007669"/>
    <property type="project" value="UniProtKB-SubCell"/>
</dbReference>
<evidence type="ECO:0000256" key="2">
    <source>
        <dbReference type="ARBA" id="ARBA00022737"/>
    </source>
</evidence>
<feature type="domain" description="PAS" evidence="7">
    <location>
        <begin position="91"/>
        <end position="157"/>
    </location>
</feature>
<feature type="compositionally biased region" description="Polar residues" evidence="6">
    <location>
        <begin position="702"/>
        <end position="711"/>
    </location>
</feature>
<keyword evidence="10" id="KW-1185">Reference proteome</keyword>
<dbReference type="AlphaFoldDB" id="A0A9Q0M2M7"/>
<accession>A0A9Q0M2M7</accession>
<feature type="domain" description="PAS" evidence="7">
    <location>
        <begin position="266"/>
        <end position="315"/>
    </location>
</feature>
<dbReference type="Pfam" id="PF14598">
    <property type="entry name" value="PAS_11"/>
    <property type="match status" value="1"/>
</dbReference>
<feature type="region of interest" description="Disordered" evidence="6">
    <location>
        <begin position="967"/>
        <end position="1031"/>
    </location>
</feature>
<dbReference type="OMA" id="GHRWIST"/>
<dbReference type="SMART" id="SM00091">
    <property type="entry name" value="PAS"/>
    <property type="match status" value="2"/>
</dbReference>
<dbReference type="CDD" id="cd00130">
    <property type="entry name" value="PAS"/>
    <property type="match status" value="2"/>
</dbReference>
<dbReference type="InterPro" id="IPR013767">
    <property type="entry name" value="PAS_fold"/>
</dbReference>
<dbReference type="InterPro" id="IPR035965">
    <property type="entry name" value="PAS-like_dom_sf"/>
</dbReference>
<comment type="subcellular location">
    <subcellularLocation>
        <location evidence="1">Nucleus</location>
    </subcellularLocation>
</comment>
<organism evidence="9 10">
    <name type="scientific">Blomia tropicalis</name>
    <name type="common">Mite</name>
    <dbReference type="NCBI Taxonomy" id="40697"/>
    <lineage>
        <taxon>Eukaryota</taxon>
        <taxon>Metazoa</taxon>
        <taxon>Ecdysozoa</taxon>
        <taxon>Arthropoda</taxon>
        <taxon>Chelicerata</taxon>
        <taxon>Arachnida</taxon>
        <taxon>Acari</taxon>
        <taxon>Acariformes</taxon>
        <taxon>Sarcoptiformes</taxon>
        <taxon>Astigmata</taxon>
        <taxon>Glycyphagoidea</taxon>
        <taxon>Echimyopodidae</taxon>
        <taxon>Blomia</taxon>
    </lineage>
</organism>
<reference evidence="9" key="1">
    <citation type="submission" date="2022-12" db="EMBL/GenBank/DDBJ databases">
        <title>Genome assemblies of Blomia tropicalis.</title>
        <authorList>
            <person name="Cui Y."/>
        </authorList>
    </citation>
    <scope>NUCLEOTIDE SEQUENCE</scope>
    <source>
        <tissue evidence="9">Adult mites</tissue>
    </source>
</reference>
<evidence type="ECO:0000256" key="4">
    <source>
        <dbReference type="ARBA" id="ARBA00023163"/>
    </source>
</evidence>
<dbReference type="Proteomes" id="UP001142055">
    <property type="component" value="Chromosome 3"/>
</dbReference>